<dbReference type="OrthoDB" id="7843623at2"/>
<feature type="transmembrane region" description="Helical" evidence="1">
    <location>
        <begin position="58"/>
        <end position="80"/>
    </location>
</feature>
<evidence type="ECO:0008006" key="3">
    <source>
        <dbReference type="Google" id="ProtNLM"/>
    </source>
</evidence>
<sequence>MSDDVATRLPIRPSPYEHALELLQRGVALACLVEGVSYWVRLLGFFDGAAWRFDLMPFYWQAAAAPLAVLFPFAAVGLWMLASWGPVVWFVCAAAEIIMYGVFPELYGRHYLVLALHASVAIGYVTLRVLLHLDRRRINPG</sequence>
<feature type="transmembrane region" description="Helical" evidence="1">
    <location>
        <begin position="87"/>
        <end position="103"/>
    </location>
</feature>
<protein>
    <recommendedName>
        <fullName evidence="3">Transmembrane protein</fullName>
    </recommendedName>
</protein>
<gene>
    <name evidence="2" type="ordered locus">Meso_1131</name>
</gene>
<feature type="transmembrane region" description="Helical" evidence="1">
    <location>
        <begin position="109"/>
        <end position="131"/>
    </location>
</feature>
<dbReference type="HOGENOM" id="CLU_119063_0_0_5"/>
<dbReference type="EMBL" id="CP000390">
    <property type="protein sequence ID" value="ABG62527.1"/>
    <property type="molecule type" value="Genomic_DNA"/>
</dbReference>
<dbReference type="InterPro" id="IPR046161">
    <property type="entry name" value="DUF6163"/>
</dbReference>
<dbReference type="Pfam" id="PF19660">
    <property type="entry name" value="DUF6163"/>
    <property type="match status" value="1"/>
</dbReference>
<proteinExistence type="predicted"/>
<keyword evidence="1" id="KW-0812">Transmembrane</keyword>
<accession>Q11J98</accession>
<organism evidence="2">
    <name type="scientific">Chelativorans sp. (strain BNC1)</name>
    <dbReference type="NCBI Taxonomy" id="266779"/>
    <lineage>
        <taxon>Bacteria</taxon>
        <taxon>Pseudomonadati</taxon>
        <taxon>Pseudomonadota</taxon>
        <taxon>Alphaproteobacteria</taxon>
        <taxon>Hyphomicrobiales</taxon>
        <taxon>Phyllobacteriaceae</taxon>
        <taxon>Chelativorans</taxon>
    </lineage>
</organism>
<dbReference type="KEGG" id="mes:Meso_1131"/>
<keyword evidence="1" id="KW-1133">Transmembrane helix</keyword>
<dbReference type="AlphaFoldDB" id="Q11J98"/>
<name>Q11J98_CHESB</name>
<dbReference type="eggNOG" id="ENOG5032TCM">
    <property type="taxonomic scope" value="Bacteria"/>
</dbReference>
<evidence type="ECO:0000256" key="1">
    <source>
        <dbReference type="SAM" id="Phobius"/>
    </source>
</evidence>
<evidence type="ECO:0000313" key="2">
    <source>
        <dbReference type="EMBL" id="ABG62527.1"/>
    </source>
</evidence>
<reference evidence="2" key="1">
    <citation type="submission" date="2006-06" db="EMBL/GenBank/DDBJ databases">
        <title>Complete sequence of chromosome of Chelativorans sp. BNC1.</title>
        <authorList>
            <consortium name="US DOE Joint Genome Institute"/>
            <person name="Copeland A."/>
            <person name="Lucas S."/>
            <person name="Lapidus A."/>
            <person name="Barry K."/>
            <person name="Detter J.C."/>
            <person name="Glavina del Rio T."/>
            <person name="Hammon N."/>
            <person name="Israni S."/>
            <person name="Dalin E."/>
            <person name="Tice H."/>
            <person name="Pitluck S."/>
            <person name="Chertkov O."/>
            <person name="Brettin T."/>
            <person name="Bruce D."/>
            <person name="Han C."/>
            <person name="Tapia R."/>
            <person name="Gilna P."/>
            <person name="Schmutz J."/>
            <person name="Larimer F."/>
            <person name="Land M."/>
            <person name="Hauser L."/>
            <person name="Kyrpides N."/>
            <person name="Mikhailova N."/>
            <person name="Richardson P."/>
        </authorList>
    </citation>
    <scope>NUCLEOTIDE SEQUENCE</scope>
    <source>
        <strain evidence="2">BNC1</strain>
    </source>
</reference>
<dbReference type="STRING" id="266779.Meso_1131"/>
<keyword evidence="1" id="KW-0472">Membrane</keyword>